<reference evidence="3" key="1">
    <citation type="submission" date="2021-01" db="EMBL/GenBank/DDBJ databases">
        <title>Whole genome shotgun sequence of Dactylosporangium siamense NBRC 106093.</title>
        <authorList>
            <person name="Komaki H."/>
            <person name="Tamura T."/>
        </authorList>
    </citation>
    <scope>NUCLEOTIDE SEQUENCE</scope>
    <source>
        <strain evidence="3">NBRC 106093</strain>
    </source>
</reference>
<dbReference type="PANTHER" id="PTHR43214:SF42">
    <property type="entry name" value="TRANSCRIPTIONAL REGULATORY PROTEIN DESR"/>
    <property type="match status" value="1"/>
</dbReference>
<dbReference type="InterPro" id="IPR039420">
    <property type="entry name" value="WalR-like"/>
</dbReference>
<evidence type="ECO:0000256" key="1">
    <source>
        <dbReference type="ARBA" id="ARBA00023125"/>
    </source>
</evidence>
<dbReference type="SUPFAM" id="SSF46894">
    <property type="entry name" value="C-terminal effector domain of the bipartite response regulators"/>
    <property type="match status" value="1"/>
</dbReference>
<dbReference type="PRINTS" id="PR00038">
    <property type="entry name" value="HTHLUXR"/>
</dbReference>
<evidence type="ECO:0000259" key="2">
    <source>
        <dbReference type="PROSITE" id="PS50043"/>
    </source>
</evidence>
<dbReference type="InterPro" id="IPR000792">
    <property type="entry name" value="Tscrpt_reg_LuxR_C"/>
</dbReference>
<dbReference type="PROSITE" id="PS00622">
    <property type="entry name" value="HTH_LUXR_1"/>
    <property type="match status" value="1"/>
</dbReference>
<dbReference type="Pfam" id="PF13191">
    <property type="entry name" value="AAA_16"/>
    <property type="match status" value="1"/>
</dbReference>
<dbReference type="RefSeq" id="WP_345007006.1">
    <property type="nucleotide sequence ID" value="NZ_BAAAVW010000043.1"/>
</dbReference>
<keyword evidence="1" id="KW-0238">DNA-binding</keyword>
<gene>
    <name evidence="3" type="ORF">Dsi01nite_108520</name>
</gene>
<dbReference type="Proteomes" id="UP000660611">
    <property type="component" value="Unassembled WGS sequence"/>
</dbReference>
<comment type="caution">
    <text evidence="3">The sequence shown here is derived from an EMBL/GenBank/DDBJ whole genome shotgun (WGS) entry which is preliminary data.</text>
</comment>
<dbReference type="InterPro" id="IPR041664">
    <property type="entry name" value="AAA_16"/>
</dbReference>
<accession>A0A919UHW3</accession>
<sequence length="866" mass="91095">MATARQADQDPPVAVRAGVLRAVVAYLRDPVSAGLYLQGRPGVGMSTVLASVAARARRRKDRLITISASHAERDVPFAGLHQMLHACRRLVAARPAIEVLSTAVGGAVDSGVLAATASLLGVIAADGPALIVVDGAHRLDPQTSEAMAGALGRAPVAGLAVVLGGHPAGATAWPGLPTWTLPGLPAPAARRLLQMRAPGLNPWLADRILDEAAGRPLALAELPEAWADRTEPGADLLVPHAPLTTRLARSLLEETRSLPAGAAGILLLVAGGQPWQPARLATAARHLIGSSSIGTLVAAGWLTDGSDGVRLTDPLLAAALLQTAAADQLRPSVEGLNDFGDPGDLPVASGVRALRRALMSVRAGQRGERAGRGLVDGAEVAADLGRFEVVAALLGALPERINPIDAARQDILLRRIGESAWGHVPSVEAVCAVADTCRAAGNPSLALDLLAGFAATVTWSDVDEVPRRRFLASLDELEDHQRDPRWLLVCATADPARAGGGGAQVSGLADDSARWHVGLAMRRLGRLESAAELLSIVVPSLSGQHRFGALLPAAAALADVQFLLGRWDSAEEQLRRAGVAAERTDQTAWLAHVRATTAMLHAARGEAGAARSRAEAAERALGDRPVWPVRLRVAAARATALMGEGRFAEACVELEPMLTRPGVRAYTVDLAVVATLYAEAAGRGDPRPERPAVLAAVQEALHANPSSEGDAHLDYLRILLQPPPDVERTWIALLDRAGRLPWLQARARLGYGSWLRREQRVAEAREQLHRAAAVFATLRAGYWSERTAQELRAAGIAQPDGRPLSGLLSPQELAVVQLAATGLSNREIGARLALSPRTVGSHLARAFPKLAVTSRHQLPARLQELT</sequence>
<dbReference type="GO" id="GO:0006355">
    <property type="term" value="P:regulation of DNA-templated transcription"/>
    <property type="evidence" value="ECO:0007669"/>
    <property type="project" value="InterPro"/>
</dbReference>
<dbReference type="InterPro" id="IPR036388">
    <property type="entry name" value="WH-like_DNA-bd_sf"/>
</dbReference>
<protein>
    <submittedName>
        <fullName evidence="3">Transcriptional regulator</fullName>
    </submittedName>
</protein>
<proteinExistence type="predicted"/>
<dbReference type="InterPro" id="IPR027417">
    <property type="entry name" value="P-loop_NTPase"/>
</dbReference>
<dbReference type="EMBL" id="BONQ01000188">
    <property type="protein sequence ID" value="GIG52811.1"/>
    <property type="molecule type" value="Genomic_DNA"/>
</dbReference>
<keyword evidence="4" id="KW-1185">Reference proteome</keyword>
<dbReference type="Pfam" id="PF00196">
    <property type="entry name" value="GerE"/>
    <property type="match status" value="1"/>
</dbReference>
<dbReference type="Gene3D" id="1.10.10.10">
    <property type="entry name" value="Winged helix-like DNA-binding domain superfamily/Winged helix DNA-binding domain"/>
    <property type="match status" value="1"/>
</dbReference>
<dbReference type="SUPFAM" id="SSF52540">
    <property type="entry name" value="P-loop containing nucleoside triphosphate hydrolases"/>
    <property type="match status" value="1"/>
</dbReference>
<dbReference type="PANTHER" id="PTHR43214">
    <property type="entry name" value="TWO-COMPONENT RESPONSE REGULATOR"/>
    <property type="match status" value="1"/>
</dbReference>
<evidence type="ECO:0000313" key="4">
    <source>
        <dbReference type="Proteomes" id="UP000660611"/>
    </source>
</evidence>
<dbReference type="SMART" id="SM00421">
    <property type="entry name" value="HTH_LUXR"/>
    <property type="match status" value="1"/>
</dbReference>
<organism evidence="3 4">
    <name type="scientific">Dactylosporangium siamense</name>
    <dbReference type="NCBI Taxonomy" id="685454"/>
    <lineage>
        <taxon>Bacteria</taxon>
        <taxon>Bacillati</taxon>
        <taxon>Actinomycetota</taxon>
        <taxon>Actinomycetes</taxon>
        <taxon>Micromonosporales</taxon>
        <taxon>Micromonosporaceae</taxon>
        <taxon>Dactylosporangium</taxon>
    </lineage>
</organism>
<dbReference type="InterPro" id="IPR016032">
    <property type="entry name" value="Sig_transdc_resp-reg_C-effctor"/>
</dbReference>
<feature type="domain" description="HTH luxR-type" evidence="2">
    <location>
        <begin position="801"/>
        <end position="866"/>
    </location>
</feature>
<dbReference type="CDD" id="cd06170">
    <property type="entry name" value="LuxR_C_like"/>
    <property type="match status" value="1"/>
</dbReference>
<dbReference type="AlphaFoldDB" id="A0A919UHW3"/>
<dbReference type="GO" id="GO:0003677">
    <property type="term" value="F:DNA binding"/>
    <property type="evidence" value="ECO:0007669"/>
    <property type="project" value="UniProtKB-KW"/>
</dbReference>
<dbReference type="PROSITE" id="PS50043">
    <property type="entry name" value="HTH_LUXR_2"/>
    <property type="match status" value="1"/>
</dbReference>
<name>A0A919UHW3_9ACTN</name>
<evidence type="ECO:0000313" key="3">
    <source>
        <dbReference type="EMBL" id="GIG52811.1"/>
    </source>
</evidence>